<keyword evidence="4" id="KW-0511">Multifunctional enzyme</keyword>
<dbReference type="OMA" id="FEWYGAF"/>
<dbReference type="GO" id="GO:0032259">
    <property type="term" value="P:methylation"/>
    <property type="evidence" value="ECO:0007669"/>
    <property type="project" value="UniProtKB-KW"/>
</dbReference>
<gene>
    <name evidence="7" type="primary">LOC106180338</name>
</gene>
<dbReference type="PANTHER" id="PTHR12176">
    <property type="entry name" value="SAM-DEPENDENT METHYLTRANSFERASE SUPERFAMILY PROTEIN"/>
    <property type="match status" value="1"/>
</dbReference>
<keyword evidence="3" id="KW-0808">Transferase</keyword>
<proteinExistence type="inferred from homology"/>
<dbReference type="InterPro" id="IPR029063">
    <property type="entry name" value="SAM-dependent_MTases_sf"/>
</dbReference>
<dbReference type="AlphaFoldDB" id="A0A1S3KAT4"/>
<dbReference type="Proteomes" id="UP000085678">
    <property type="component" value="Unplaced"/>
</dbReference>
<dbReference type="NCBIfam" id="NF037959">
    <property type="entry name" value="MFS_SpdSyn"/>
    <property type="match status" value="1"/>
</dbReference>
<dbReference type="InterPro" id="IPR051419">
    <property type="entry name" value="Lys/N-term_MeTrsfase_sf"/>
</dbReference>
<dbReference type="Pfam" id="PF08241">
    <property type="entry name" value="Methyltransf_11"/>
    <property type="match status" value="1"/>
</dbReference>
<dbReference type="PANTHER" id="PTHR12176:SF78">
    <property type="entry name" value="EEF1A LYSINE AND N-TERMINAL METHYLTRANSFERASE"/>
    <property type="match status" value="1"/>
</dbReference>
<dbReference type="FunFam" id="3.40.50.150:FF:000110">
    <property type="entry name" value="methyltransferase-like protein 13 isoform X1"/>
    <property type="match status" value="1"/>
</dbReference>
<evidence type="ECO:0000256" key="3">
    <source>
        <dbReference type="ARBA" id="ARBA00022679"/>
    </source>
</evidence>
<evidence type="ECO:0000313" key="7">
    <source>
        <dbReference type="RefSeq" id="XP_013419753.1"/>
    </source>
</evidence>
<protein>
    <submittedName>
        <fullName evidence="7">Methyltransferase-like protein 13</fullName>
    </submittedName>
</protein>
<dbReference type="CDD" id="cd02440">
    <property type="entry name" value="AdoMet_MTases"/>
    <property type="match status" value="1"/>
</dbReference>
<dbReference type="GO" id="GO:0008757">
    <property type="term" value="F:S-adenosylmethionine-dependent methyltransferase activity"/>
    <property type="evidence" value="ECO:0007669"/>
    <property type="project" value="InterPro"/>
</dbReference>
<dbReference type="OrthoDB" id="411785at2759"/>
<organism evidence="6 7">
    <name type="scientific">Lingula anatina</name>
    <name type="common">Brachiopod</name>
    <name type="synonym">Lingula unguis</name>
    <dbReference type="NCBI Taxonomy" id="7574"/>
    <lineage>
        <taxon>Eukaryota</taxon>
        <taxon>Metazoa</taxon>
        <taxon>Spiralia</taxon>
        <taxon>Lophotrochozoa</taxon>
        <taxon>Brachiopoda</taxon>
        <taxon>Linguliformea</taxon>
        <taxon>Lingulata</taxon>
        <taxon>Lingulida</taxon>
        <taxon>Linguloidea</taxon>
        <taxon>Lingulidae</taxon>
        <taxon>Lingula</taxon>
    </lineage>
</organism>
<name>A0A1S3KAT4_LINAN</name>
<dbReference type="KEGG" id="lak:106180338"/>
<comment type="similarity">
    <text evidence="1">Belongs to the methyltransferase superfamily.</text>
</comment>
<keyword evidence="6" id="KW-1185">Reference proteome</keyword>
<dbReference type="GeneID" id="106180338"/>
<evidence type="ECO:0000256" key="2">
    <source>
        <dbReference type="ARBA" id="ARBA00022603"/>
    </source>
</evidence>
<dbReference type="FunCoup" id="A0A1S3KAT4">
    <property type="interactions" value="2691"/>
</dbReference>
<dbReference type="InterPro" id="IPR013216">
    <property type="entry name" value="Methyltransf_11"/>
</dbReference>
<accession>A0A1S3KAT4</accession>
<evidence type="ECO:0000256" key="4">
    <source>
        <dbReference type="ARBA" id="ARBA00023268"/>
    </source>
</evidence>
<sequence>MNLLPKSHADFSSVDYWDKFFKKRGSEAFEWYGEYPDLCGVLHKYIKPSDNILVIGCGNSQLSADIYDVGYQNITNIDISEVVIKQMAAKNAEQRPDMKFLQMDLMKMEFEDNTFSVILDKGTLDAIMTDDTEKVSEDVDKMFRELCRVLRLGGRYICVSLAQDHILKKVVNFFPHEGWPLRIHRVSVQPKDTEGHREFQMPVFLYVCTKFKKMPNMKQILEVCQLEDQVSRLESTDEMTTAVKEMQHYAMVRQQINKRSHPDDQIVLHLYGPTSSTSPRYTLHVVDSDRNARDNVFAIFIAPEGRETEWLFSTNEGRKQLSESAGFQRLVVVLLHRDHSYIDMENIKAELSGKVMELAPAELKNKTQVPFLSLGDGIGHRTIKHRGKSNTSGDYVIEDVESDNKELVRRLVFLSNPSLVQSEARLKQETSKKKSGKKKNVKRLVVDSSFLSCQHHSTITAGMALLGDFEKSLDSGLQMAIIGLGGGGLPLFIHDHFPKVSLDIVEIDDTVVSIAKEWFGFGSVTEERVHVFVKDGQDYVKELAAAGETKDVIIFDIDSKDSSVGMSSPPKGFVEAEFLKDVEKTLHSEGVFILNLVCRDKSLRESVVQNLKSVFKTVLNVKIPDEVNEIVFCLSNSRQSAVEMTQDSEILPETVTGALKKLQDSVDLKSNAAADVVNLTCRLEGLHIL</sequence>
<reference evidence="7" key="1">
    <citation type="submission" date="2025-08" db="UniProtKB">
        <authorList>
            <consortium name="RefSeq"/>
        </authorList>
    </citation>
    <scope>IDENTIFICATION</scope>
    <source>
        <tissue evidence="7">Gonads</tissue>
    </source>
</reference>
<keyword evidence="2" id="KW-0489">Methyltransferase</keyword>
<dbReference type="InParanoid" id="A0A1S3KAT4"/>
<dbReference type="Pfam" id="PF01564">
    <property type="entry name" value="Spermine_synth"/>
    <property type="match status" value="1"/>
</dbReference>
<dbReference type="SUPFAM" id="SSF53335">
    <property type="entry name" value="S-adenosyl-L-methionine-dependent methyltransferases"/>
    <property type="match status" value="2"/>
</dbReference>
<dbReference type="RefSeq" id="XP_013419753.1">
    <property type="nucleotide sequence ID" value="XM_013564299.1"/>
</dbReference>
<evidence type="ECO:0000259" key="5">
    <source>
        <dbReference type="Pfam" id="PF08241"/>
    </source>
</evidence>
<evidence type="ECO:0000313" key="6">
    <source>
        <dbReference type="Proteomes" id="UP000085678"/>
    </source>
</evidence>
<dbReference type="Gene3D" id="3.40.50.150">
    <property type="entry name" value="Vaccinia Virus protein VP39"/>
    <property type="match status" value="2"/>
</dbReference>
<dbReference type="STRING" id="7574.A0A1S3KAT4"/>
<evidence type="ECO:0000256" key="1">
    <source>
        <dbReference type="ARBA" id="ARBA00008361"/>
    </source>
</evidence>
<feature type="domain" description="Methyltransferase type 11" evidence="5">
    <location>
        <begin position="54"/>
        <end position="158"/>
    </location>
</feature>